<evidence type="ECO:0000256" key="1">
    <source>
        <dbReference type="ARBA" id="ARBA00006484"/>
    </source>
</evidence>
<dbReference type="Proteomes" id="UP000007150">
    <property type="component" value="Chromosome 2"/>
</dbReference>
<dbReference type="AlphaFoldDB" id="F6F3D3"/>
<dbReference type="PRINTS" id="PR00080">
    <property type="entry name" value="SDRFAMILY"/>
</dbReference>
<evidence type="ECO:0000256" key="3">
    <source>
        <dbReference type="ARBA" id="ARBA00051383"/>
    </source>
</evidence>
<comment type="catalytic activity">
    <reaction evidence="3">
        <text>2,5-dichlorocyclohexa-2,5-dien-1,4-diol + NAD(+) = 2,5-dichlorohydroquinone + NADH + H(+)</text>
        <dbReference type="Rhea" id="RHEA:15741"/>
        <dbReference type="ChEBI" id="CHEBI:15378"/>
        <dbReference type="ChEBI" id="CHEBI:27545"/>
        <dbReference type="ChEBI" id="CHEBI:28975"/>
        <dbReference type="ChEBI" id="CHEBI:57540"/>
        <dbReference type="ChEBI" id="CHEBI:57945"/>
    </reaction>
</comment>
<keyword evidence="2 4" id="KW-0560">Oxidoreductase</keyword>
<dbReference type="InterPro" id="IPR002347">
    <property type="entry name" value="SDR_fam"/>
</dbReference>
<accession>F6F3D3</accession>
<dbReference type="EMBL" id="CP002799">
    <property type="protein sequence ID" value="AEG50945.1"/>
    <property type="molecule type" value="Genomic_DNA"/>
</dbReference>
<organism evidence="4 5">
    <name type="scientific">Sphingobium chlorophenolicum L-1</name>
    <dbReference type="NCBI Taxonomy" id="690566"/>
    <lineage>
        <taxon>Bacteria</taxon>
        <taxon>Pseudomonadati</taxon>
        <taxon>Pseudomonadota</taxon>
        <taxon>Alphaproteobacteria</taxon>
        <taxon>Sphingomonadales</taxon>
        <taxon>Sphingomonadaceae</taxon>
        <taxon>Sphingobium</taxon>
    </lineage>
</organism>
<comment type="similarity">
    <text evidence="1">Belongs to the short-chain dehydrogenases/reductases (SDR) family.</text>
</comment>
<dbReference type="PRINTS" id="PR00081">
    <property type="entry name" value="GDHRDH"/>
</dbReference>
<dbReference type="CDD" id="cd05233">
    <property type="entry name" value="SDR_c"/>
    <property type="match status" value="1"/>
</dbReference>
<dbReference type="InterPro" id="IPR036291">
    <property type="entry name" value="NAD(P)-bd_dom_sf"/>
</dbReference>
<gene>
    <name evidence="4" type="ORF">Sphch_3349</name>
</gene>
<dbReference type="PANTHER" id="PTHR24321:SF8">
    <property type="entry name" value="ESTRADIOL 17-BETA-DEHYDROGENASE 8-RELATED"/>
    <property type="match status" value="1"/>
</dbReference>
<dbReference type="PANTHER" id="PTHR24321">
    <property type="entry name" value="DEHYDROGENASES, SHORT CHAIN"/>
    <property type="match status" value="1"/>
</dbReference>
<dbReference type="RefSeq" id="WP_013849175.1">
    <property type="nucleotide sequence ID" value="NC_015594.1"/>
</dbReference>
<dbReference type="Gene3D" id="3.40.50.720">
    <property type="entry name" value="NAD(P)-binding Rossmann-like Domain"/>
    <property type="match status" value="1"/>
</dbReference>
<dbReference type="SUPFAM" id="SSF51735">
    <property type="entry name" value="NAD(P)-binding Rossmann-fold domains"/>
    <property type="match status" value="1"/>
</dbReference>
<dbReference type="KEGG" id="sch:Sphch_3349"/>
<evidence type="ECO:0000313" key="4">
    <source>
        <dbReference type="EMBL" id="AEG50945.1"/>
    </source>
</evidence>
<evidence type="ECO:0000256" key="2">
    <source>
        <dbReference type="ARBA" id="ARBA00023002"/>
    </source>
</evidence>
<dbReference type="GO" id="GO:0004316">
    <property type="term" value="F:3-oxoacyl-[acyl-carrier-protein] reductase (NADPH) activity"/>
    <property type="evidence" value="ECO:0007669"/>
    <property type="project" value="UniProtKB-EC"/>
</dbReference>
<protein>
    <submittedName>
        <fullName evidence="4">3-oxoacyl-(Acyl-carrier-protein) reductase</fullName>
        <ecNumber evidence="4">1.1.1.100</ecNumber>
    </submittedName>
</protein>
<dbReference type="FunFam" id="3.40.50.720:FF:000084">
    <property type="entry name" value="Short-chain dehydrogenase reductase"/>
    <property type="match status" value="1"/>
</dbReference>
<dbReference type="GO" id="GO:0018502">
    <property type="term" value="F:2,5-dichloro-2,5-cyclohexadiene-1,4-diol dehydrogenase activity"/>
    <property type="evidence" value="ECO:0007669"/>
    <property type="project" value="RHEA"/>
</dbReference>
<name>F6F3D3_SPHCR</name>
<keyword evidence="5" id="KW-1185">Reference proteome</keyword>
<dbReference type="Pfam" id="PF13561">
    <property type="entry name" value="adh_short_C2"/>
    <property type="match status" value="1"/>
</dbReference>
<dbReference type="HOGENOM" id="CLU_010194_1_0_5"/>
<evidence type="ECO:0000313" key="5">
    <source>
        <dbReference type="Proteomes" id="UP000007150"/>
    </source>
</evidence>
<reference evidence="4 5" key="1">
    <citation type="submission" date="2011-05" db="EMBL/GenBank/DDBJ databases">
        <title>Complete sequence of chromosome 2 of Sphingobium chlorophenolicum L-1.</title>
        <authorList>
            <consortium name="US DOE Joint Genome Institute"/>
            <person name="Lucas S."/>
            <person name="Han J."/>
            <person name="Lapidus A."/>
            <person name="Cheng J.-F."/>
            <person name="Goodwin L."/>
            <person name="Pitluck S."/>
            <person name="Peters L."/>
            <person name="Daligault H."/>
            <person name="Han C."/>
            <person name="Tapia R."/>
            <person name="Land M."/>
            <person name="Hauser L."/>
            <person name="Kyrpides N."/>
            <person name="Ivanova N."/>
            <person name="Pagani I."/>
            <person name="Turner P."/>
            <person name="Copley S."/>
            <person name="Woyke T."/>
        </authorList>
    </citation>
    <scope>NUCLEOTIDE SEQUENCE [LARGE SCALE GENOMIC DNA]</scope>
    <source>
        <strain evidence="4 5">L-1</strain>
    </source>
</reference>
<dbReference type="EC" id="1.1.1.100" evidence="4"/>
<proteinExistence type="inferred from homology"/>
<dbReference type="STRING" id="690566.Sphch_3349"/>
<sequence>MIDLEGKSAVVLGVGAGNIGLAIARRFRDLGADVVIAGRNGHAISRIGRELGTPAVCCDITDKEGLDALVSNAKDRYSKVDIAVNAVGMNLVAPFLEVTVEELNKVIGVQFAGTFLFLQAMLGAMTGGGSIIQVSSVTSRALLPDHAVYMASKAAGDVLVRSAAFDFGHRGIRVNSLSPGATLDAPMARGIMQDPLAREEVRKLIPLGRLGTIQDVADAAAWLACDACFITGENIQVNGGIALQALSPPPADPSQWGVM</sequence>